<dbReference type="SUPFAM" id="SSF53335">
    <property type="entry name" value="S-adenosyl-L-methionine-dependent methyltransferases"/>
    <property type="match status" value="1"/>
</dbReference>
<dbReference type="CDD" id="cd02440">
    <property type="entry name" value="AdoMet_MTases"/>
    <property type="match status" value="1"/>
</dbReference>
<dbReference type="Pfam" id="PF08241">
    <property type="entry name" value="Methyltransf_11"/>
    <property type="match status" value="1"/>
</dbReference>
<dbReference type="KEGG" id="vpy:HZI73_06335"/>
<dbReference type="InterPro" id="IPR013216">
    <property type="entry name" value="Methyltransf_11"/>
</dbReference>
<dbReference type="EMBL" id="CP058649">
    <property type="protein sequence ID" value="QUI21942.1"/>
    <property type="molecule type" value="Genomic_DNA"/>
</dbReference>
<keyword evidence="2" id="KW-0489">Methyltransferase</keyword>
<accession>A0A8J8SG25</accession>
<dbReference type="Proteomes" id="UP000683246">
    <property type="component" value="Chromosome"/>
</dbReference>
<gene>
    <name evidence="2" type="ORF">HZI73_06335</name>
</gene>
<keyword evidence="2" id="KW-0808">Transferase</keyword>
<dbReference type="Gene3D" id="3.40.50.150">
    <property type="entry name" value="Vaccinia Virus protein VP39"/>
    <property type="match status" value="1"/>
</dbReference>
<feature type="domain" description="Methyltransferase type 11" evidence="1">
    <location>
        <begin position="53"/>
        <end position="166"/>
    </location>
</feature>
<keyword evidence="3" id="KW-1185">Reference proteome</keyword>
<dbReference type="InterPro" id="IPR029063">
    <property type="entry name" value="SAM-dependent_MTases_sf"/>
</dbReference>
<evidence type="ECO:0000313" key="3">
    <source>
        <dbReference type="Proteomes" id="UP000683246"/>
    </source>
</evidence>
<organism evidence="2 3">
    <name type="scientific">Vallitalea pronyensis</name>
    <dbReference type="NCBI Taxonomy" id="1348613"/>
    <lineage>
        <taxon>Bacteria</taxon>
        <taxon>Bacillati</taxon>
        <taxon>Bacillota</taxon>
        <taxon>Clostridia</taxon>
        <taxon>Lachnospirales</taxon>
        <taxon>Vallitaleaceae</taxon>
        <taxon>Vallitalea</taxon>
    </lineage>
</organism>
<evidence type="ECO:0000259" key="1">
    <source>
        <dbReference type="Pfam" id="PF08241"/>
    </source>
</evidence>
<dbReference type="RefSeq" id="WP_212697413.1">
    <property type="nucleotide sequence ID" value="NZ_CP058649.1"/>
</dbReference>
<sequence>MGILDDTEMVSRFFVNTDPCTRDFVFRLPADWWSRHYEYIWTSHFIQEDDICLDAACGVMHPLKFYLKDHCKATYACDLDNRLFNEAVLKSEINRYFGSSGLTLYEQKYRKGIHYSKQSIINLDYDDQTFDKVFCISVLEHLDPSDMALSLQSFKRVMKDDGLLVITLDYPTVNLNGFVGMLQAAGLKFAGDYDLTLPVDAIYTRILGGLYCFRAVLKKDL</sequence>
<dbReference type="GO" id="GO:0032259">
    <property type="term" value="P:methylation"/>
    <property type="evidence" value="ECO:0007669"/>
    <property type="project" value="UniProtKB-KW"/>
</dbReference>
<protein>
    <submittedName>
        <fullName evidence="2">Methyltransferase domain-containing protein</fullName>
    </submittedName>
</protein>
<evidence type="ECO:0000313" key="2">
    <source>
        <dbReference type="EMBL" id="QUI21942.1"/>
    </source>
</evidence>
<proteinExistence type="predicted"/>
<dbReference type="AlphaFoldDB" id="A0A8J8SG25"/>
<dbReference type="GO" id="GO:0008757">
    <property type="term" value="F:S-adenosylmethionine-dependent methyltransferase activity"/>
    <property type="evidence" value="ECO:0007669"/>
    <property type="project" value="InterPro"/>
</dbReference>
<name>A0A8J8SG25_9FIRM</name>
<reference evidence="2" key="1">
    <citation type="submission" date="2020-07" db="EMBL/GenBank/DDBJ databases">
        <title>Vallitalea pronyensis genome.</title>
        <authorList>
            <person name="Postec A."/>
        </authorList>
    </citation>
    <scope>NUCLEOTIDE SEQUENCE</scope>
    <source>
        <strain evidence="2">FatNI3</strain>
    </source>
</reference>